<evidence type="ECO:0000313" key="1">
    <source>
        <dbReference type="EMBL" id="GGC81914.1"/>
    </source>
</evidence>
<organism evidence="1 2">
    <name type="scientific">Tersicoccus solisilvae</name>
    <dbReference type="NCBI Taxonomy" id="1882339"/>
    <lineage>
        <taxon>Bacteria</taxon>
        <taxon>Bacillati</taxon>
        <taxon>Actinomycetota</taxon>
        <taxon>Actinomycetes</taxon>
        <taxon>Micrococcales</taxon>
        <taxon>Micrococcaceae</taxon>
        <taxon>Tersicoccus</taxon>
    </lineage>
</organism>
<reference evidence="2" key="1">
    <citation type="journal article" date="2019" name="Int. J. Syst. Evol. Microbiol.">
        <title>The Global Catalogue of Microorganisms (GCM) 10K type strain sequencing project: providing services to taxonomists for standard genome sequencing and annotation.</title>
        <authorList>
            <consortium name="The Broad Institute Genomics Platform"/>
            <consortium name="The Broad Institute Genome Sequencing Center for Infectious Disease"/>
            <person name="Wu L."/>
            <person name="Ma J."/>
        </authorList>
    </citation>
    <scope>NUCLEOTIDE SEQUENCE [LARGE SCALE GENOMIC DNA]</scope>
    <source>
        <strain evidence="2">CGMCC 1.15480</strain>
    </source>
</reference>
<dbReference type="RefSeq" id="WP_188665975.1">
    <property type="nucleotide sequence ID" value="NZ_BMJI01000001.1"/>
</dbReference>
<name>A0ABQ1NS03_9MICC</name>
<dbReference type="Proteomes" id="UP000597761">
    <property type="component" value="Unassembled WGS sequence"/>
</dbReference>
<accession>A0ABQ1NS03</accession>
<proteinExistence type="predicted"/>
<gene>
    <name evidence="1" type="ORF">GCM10011512_05840</name>
</gene>
<keyword evidence="2" id="KW-1185">Reference proteome</keyword>
<dbReference type="EMBL" id="BMJI01000001">
    <property type="protein sequence ID" value="GGC81914.1"/>
    <property type="molecule type" value="Genomic_DNA"/>
</dbReference>
<evidence type="ECO:0000313" key="2">
    <source>
        <dbReference type="Proteomes" id="UP000597761"/>
    </source>
</evidence>
<sequence>MTDDVIGETPAVPDLPAVRDILSAPSRRPPGIHSTYLSPTDPFPDLAVLSLHDLQVLHSRVARQQELEYLQLEGPHPVTLDRLDELTRALDSQDHQP</sequence>
<protein>
    <submittedName>
        <fullName evidence="1">Uncharacterized protein</fullName>
    </submittedName>
</protein>
<comment type="caution">
    <text evidence="1">The sequence shown here is derived from an EMBL/GenBank/DDBJ whole genome shotgun (WGS) entry which is preliminary data.</text>
</comment>